<dbReference type="AlphaFoldDB" id="A0A165SAF0"/>
<gene>
    <name evidence="1" type="ORF">Lp19_0264</name>
</gene>
<dbReference type="Proteomes" id="UP000076882">
    <property type="component" value="Unassembled WGS sequence"/>
</dbReference>
<name>A0A165SAF0_LACPN</name>
<dbReference type="PATRIC" id="fig|1590.201.peg.3574"/>
<sequence>MNGVHQSPHFDVSYSLTTTSADVVAFLLPSKKAVMGMQSPQRPAIIL</sequence>
<evidence type="ECO:0000313" key="2">
    <source>
        <dbReference type="Proteomes" id="UP000076882"/>
    </source>
</evidence>
<accession>A0A165SAF0</accession>
<evidence type="ECO:0000313" key="1">
    <source>
        <dbReference type="EMBL" id="KZU98380.1"/>
    </source>
</evidence>
<comment type="caution">
    <text evidence="1">The sequence shown here is derived from an EMBL/GenBank/DDBJ whole genome shotgun (WGS) entry which is preliminary data.</text>
</comment>
<organism evidence="1 2">
    <name type="scientific">Lactiplantibacillus plantarum</name>
    <name type="common">Lactobacillus plantarum</name>
    <dbReference type="NCBI Taxonomy" id="1590"/>
    <lineage>
        <taxon>Bacteria</taxon>
        <taxon>Bacillati</taxon>
        <taxon>Bacillota</taxon>
        <taxon>Bacilli</taxon>
        <taxon>Lactobacillales</taxon>
        <taxon>Lactobacillaceae</taxon>
        <taxon>Lactiplantibacillus</taxon>
    </lineage>
</organism>
<protein>
    <submittedName>
        <fullName evidence="1">Uncharacterized protein</fullName>
    </submittedName>
</protein>
<proteinExistence type="predicted"/>
<dbReference type="EMBL" id="LUXM01000005">
    <property type="protein sequence ID" value="KZU98380.1"/>
    <property type="molecule type" value="Genomic_DNA"/>
</dbReference>
<reference evidence="1 2" key="1">
    <citation type="submission" date="2016-03" db="EMBL/GenBank/DDBJ databases">
        <title>Comparative genomics of 54 Lactobacillus plantarum strains reveals genomic uncoupling from niche constraints.</title>
        <authorList>
            <person name="Martino M.E."/>
        </authorList>
    </citation>
    <scope>NUCLEOTIDE SEQUENCE [LARGE SCALE GENOMIC DNA]</scope>
    <source>
        <strain evidence="1 2">19.1</strain>
    </source>
</reference>